<evidence type="ECO:0000256" key="15">
    <source>
        <dbReference type="RuleBase" id="RU368122"/>
    </source>
</evidence>
<dbReference type="PANTHER" id="PTHR33353:SF9">
    <property type="entry name" value="ENDOGLUCANASE II"/>
    <property type="match status" value="1"/>
</dbReference>
<reference evidence="18" key="1">
    <citation type="submission" date="2020-01" db="EMBL/GenBank/DDBJ databases">
        <authorList>
            <consortium name="DOE Joint Genome Institute"/>
            <person name="Haridas S."/>
            <person name="Albert R."/>
            <person name="Binder M."/>
            <person name="Bloem J."/>
            <person name="Labutti K."/>
            <person name="Salamov A."/>
            <person name="Andreopoulos B."/>
            <person name="Baker S.E."/>
            <person name="Barry K."/>
            <person name="Bills G."/>
            <person name="Bluhm B.H."/>
            <person name="Cannon C."/>
            <person name="Castanera R."/>
            <person name="Culley D.E."/>
            <person name="Daum C."/>
            <person name="Ezra D."/>
            <person name="Gonzalez J.B."/>
            <person name="Henrissat B."/>
            <person name="Kuo A."/>
            <person name="Liang C."/>
            <person name="Lipzen A."/>
            <person name="Lutzoni F."/>
            <person name="Magnuson J."/>
            <person name="Mondo S."/>
            <person name="Nolan M."/>
            <person name="Ohm R."/>
            <person name="Pangilinan J."/>
            <person name="Park H.-J."/>
            <person name="Ramirez L."/>
            <person name="Alfaro M."/>
            <person name="Sun H."/>
            <person name="Tritt A."/>
            <person name="Yoshinaga Y."/>
            <person name="Zwiers L.-H."/>
            <person name="Turgeon B.G."/>
            <person name="Goodwin S.B."/>
            <person name="Spatafora J.W."/>
            <person name="Crous P.W."/>
            <person name="Grigoriev I.V."/>
        </authorList>
    </citation>
    <scope>NUCLEOTIDE SEQUENCE</scope>
    <source>
        <strain evidence="18">CBS 394.84</strain>
    </source>
</reference>
<comment type="cofactor">
    <cofactor evidence="1">
        <name>Cu(2+)</name>
        <dbReference type="ChEBI" id="CHEBI:29036"/>
    </cofactor>
</comment>
<dbReference type="Gene3D" id="2.70.50.70">
    <property type="match status" value="2"/>
</dbReference>
<feature type="signal peptide" evidence="16">
    <location>
        <begin position="1"/>
        <end position="16"/>
    </location>
</feature>
<evidence type="ECO:0000256" key="8">
    <source>
        <dbReference type="ARBA" id="ARBA00023008"/>
    </source>
</evidence>
<keyword evidence="11 15" id="KW-0119">Carbohydrate metabolism</keyword>
<dbReference type="CDD" id="cd21175">
    <property type="entry name" value="LPMO_AA9"/>
    <property type="match status" value="1"/>
</dbReference>
<evidence type="ECO:0000256" key="11">
    <source>
        <dbReference type="ARBA" id="ARBA00023277"/>
    </source>
</evidence>
<keyword evidence="19" id="KW-1185">Reference proteome</keyword>
<dbReference type="Pfam" id="PF03443">
    <property type="entry name" value="AA9"/>
    <property type="match status" value="1"/>
</dbReference>
<evidence type="ECO:0000256" key="7">
    <source>
        <dbReference type="ARBA" id="ARBA00023002"/>
    </source>
</evidence>
<comment type="function">
    <text evidence="15">Lytic polysaccharide monooxygenase (LMPO) that depolymerizes crystalline and amorphous polysaccharides via the oxidation of scissile alpha- or beta-(1-4)-glycosidic bonds, yielding C1 and/or C4 oxidation products. Catalysis by LPMOs requires the reduction of the active-site copper from Cu(II) to Cu(I) by a reducing agent and H(2)O(2) or O(2) as a cosubstrate.</text>
</comment>
<dbReference type="EMBL" id="ML976616">
    <property type="protein sequence ID" value="KAF1844536.1"/>
    <property type="molecule type" value="Genomic_DNA"/>
</dbReference>
<evidence type="ECO:0000256" key="16">
    <source>
        <dbReference type="SAM" id="SignalP"/>
    </source>
</evidence>
<keyword evidence="6 15" id="KW-0136">Cellulose degradation</keyword>
<comment type="caution">
    <text evidence="18">The sequence shown here is derived from an EMBL/GenBank/DDBJ whole genome shotgun (WGS) entry which is preliminary data.</text>
</comment>
<proteinExistence type="inferred from homology"/>
<evidence type="ECO:0000256" key="10">
    <source>
        <dbReference type="ARBA" id="ARBA00023157"/>
    </source>
</evidence>
<evidence type="ECO:0000256" key="4">
    <source>
        <dbReference type="ARBA" id="ARBA00022723"/>
    </source>
</evidence>
<dbReference type="InterPro" id="IPR049892">
    <property type="entry name" value="AA9"/>
</dbReference>
<accession>A0A9P4L707</accession>
<dbReference type="AlphaFoldDB" id="A0A9P4L707"/>
<name>A0A9P4L707_9PLEO</name>
<evidence type="ECO:0000256" key="14">
    <source>
        <dbReference type="ARBA" id="ARBA00045077"/>
    </source>
</evidence>
<evidence type="ECO:0000256" key="1">
    <source>
        <dbReference type="ARBA" id="ARBA00001973"/>
    </source>
</evidence>
<dbReference type="EC" id="1.14.99.56" evidence="15"/>
<dbReference type="GO" id="GO:0005576">
    <property type="term" value="C:extracellular region"/>
    <property type="evidence" value="ECO:0007669"/>
    <property type="project" value="UniProtKB-SubCell"/>
</dbReference>
<dbReference type="GO" id="GO:0046872">
    <property type="term" value="F:metal ion binding"/>
    <property type="evidence" value="ECO:0007669"/>
    <property type="project" value="UniProtKB-KW"/>
</dbReference>
<dbReference type="InterPro" id="IPR005103">
    <property type="entry name" value="AA9_LPMO"/>
</dbReference>
<dbReference type="GO" id="GO:0030245">
    <property type="term" value="P:cellulose catabolic process"/>
    <property type="evidence" value="ECO:0007669"/>
    <property type="project" value="UniProtKB-UniRule"/>
</dbReference>
<keyword evidence="8" id="KW-0186">Copper</keyword>
<organism evidence="18 19">
    <name type="scientific">Cucurbitaria berberidis CBS 394.84</name>
    <dbReference type="NCBI Taxonomy" id="1168544"/>
    <lineage>
        <taxon>Eukaryota</taxon>
        <taxon>Fungi</taxon>
        <taxon>Dikarya</taxon>
        <taxon>Ascomycota</taxon>
        <taxon>Pezizomycotina</taxon>
        <taxon>Dothideomycetes</taxon>
        <taxon>Pleosporomycetidae</taxon>
        <taxon>Pleosporales</taxon>
        <taxon>Pleosporineae</taxon>
        <taxon>Cucurbitariaceae</taxon>
        <taxon>Cucurbitaria</taxon>
    </lineage>
</organism>
<dbReference type="RefSeq" id="XP_040787099.1">
    <property type="nucleotide sequence ID" value="XM_040933188.1"/>
</dbReference>
<dbReference type="GeneID" id="63850439"/>
<keyword evidence="4" id="KW-0479">Metal-binding</keyword>
<dbReference type="Proteomes" id="UP000800039">
    <property type="component" value="Unassembled WGS sequence"/>
</dbReference>
<comment type="similarity">
    <text evidence="13">Belongs to the polysaccharide monooxygenase AA9 family.</text>
</comment>
<evidence type="ECO:0000256" key="6">
    <source>
        <dbReference type="ARBA" id="ARBA00023001"/>
    </source>
</evidence>
<sequence>MKSALVLLATVASVSSHSTWQDLWVGSEDKGTTCARTVKDNNPIASLSSPDMFCGRGPVSSSGVCEVAGMFILLCYKSQRNSDKKTMLTAFAAGSPLTVEMHAQPGDRKCSQPAIGGNHYGPVLIYMAKVADAKTATSGSFFKVAEDGYTGTTASWGTEILNANCGKRAFTVPKSLASGDYLVRSEAIALHAGAGNPQPYVTCFQVKVTGGGSATPSGVSFPGGYKTSDALFQKAIYDSSFKYVSPGPAVYSG</sequence>
<dbReference type="GO" id="GO:0008810">
    <property type="term" value="F:cellulase activity"/>
    <property type="evidence" value="ECO:0007669"/>
    <property type="project" value="UniProtKB-UniRule"/>
</dbReference>
<evidence type="ECO:0000256" key="2">
    <source>
        <dbReference type="ARBA" id="ARBA00004613"/>
    </source>
</evidence>
<protein>
    <recommendedName>
        <fullName evidence="15">AA9 family lytic polysaccharide monooxygenase</fullName>
        <ecNumber evidence="15">1.14.99.56</ecNumber>
    </recommendedName>
    <alternativeName>
        <fullName evidence="15">Endo-beta-1,4-glucanase</fullName>
    </alternativeName>
    <alternativeName>
        <fullName evidence="15">Glycosyl hydrolase 61 family protein</fullName>
    </alternativeName>
</protein>
<comment type="catalytic activity">
    <reaction evidence="14 15">
        <text>[(1-&gt;4)-beta-D-glucosyl]n+m + reduced acceptor + O2 = 4-dehydro-beta-D-glucosyl-[(1-&gt;4)-beta-D-glucosyl]n-1 + [(1-&gt;4)-beta-D-glucosyl]m + acceptor + H2O.</text>
        <dbReference type="EC" id="1.14.99.56"/>
    </reaction>
</comment>
<dbReference type="GO" id="GO:0004497">
    <property type="term" value="F:monooxygenase activity"/>
    <property type="evidence" value="ECO:0007669"/>
    <property type="project" value="UniProtKB-KW"/>
</dbReference>
<feature type="chain" id="PRO_5040287822" description="AA9 family lytic polysaccharide monooxygenase" evidence="16">
    <location>
        <begin position="17"/>
        <end position="253"/>
    </location>
</feature>
<gene>
    <name evidence="18" type="ORF">K460DRAFT_365489</name>
</gene>
<keyword evidence="3 15" id="KW-0964">Secreted</keyword>
<dbReference type="GO" id="GO:0030248">
    <property type="term" value="F:cellulose binding"/>
    <property type="evidence" value="ECO:0007669"/>
    <property type="project" value="UniProtKB-UniRule"/>
</dbReference>
<evidence type="ECO:0000256" key="3">
    <source>
        <dbReference type="ARBA" id="ARBA00022525"/>
    </source>
</evidence>
<evidence type="ECO:0000256" key="5">
    <source>
        <dbReference type="ARBA" id="ARBA00022729"/>
    </source>
</evidence>
<keyword evidence="7" id="KW-0560">Oxidoreductase</keyword>
<keyword evidence="9 18" id="KW-0503">Monooxygenase</keyword>
<dbReference type="OrthoDB" id="3238762at2759"/>
<comment type="subcellular location">
    <subcellularLocation>
        <location evidence="2 15">Secreted</location>
    </subcellularLocation>
</comment>
<dbReference type="PANTHER" id="PTHR33353">
    <property type="entry name" value="PUTATIVE (AFU_ORTHOLOGUE AFUA_1G12560)-RELATED"/>
    <property type="match status" value="1"/>
</dbReference>
<keyword evidence="12 15" id="KW-0624">Polysaccharide degradation</keyword>
<keyword evidence="10 15" id="KW-1015">Disulfide bond</keyword>
<evidence type="ECO:0000256" key="12">
    <source>
        <dbReference type="ARBA" id="ARBA00023326"/>
    </source>
</evidence>
<keyword evidence="5 16" id="KW-0732">Signal</keyword>
<comment type="domain">
    <text evidence="15">Has a modular structure: an endo-beta-1,4-glucanase catalytic module at the N-terminus, a linker rich in serines and threonines, and a C-terminal carbohydrate-binding module (CBM).</text>
</comment>
<feature type="domain" description="Auxiliary Activity family 9 catalytic" evidence="17">
    <location>
        <begin position="17"/>
        <end position="239"/>
    </location>
</feature>
<evidence type="ECO:0000256" key="9">
    <source>
        <dbReference type="ARBA" id="ARBA00023033"/>
    </source>
</evidence>
<evidence type="ECO:0000313" key="18">
    <source>
        <dbReference type="EMBL" id="KAF1844536.1"/>
    </source>
</evidence>
<evidence type="ECO:0000259" key="17">
    <source>
        <dbReference type="Pfam" id="PF03443"/>
    </source>
</evidence>
<evidence type="ECO:0000256" key="13">
    <source>
        <dbReference type="ARBA" id="ARBA00044502"/>
    </source>
</evidence>
<evidence type="ECO:0000313" key="19">
    <source>
        <dbReference type="Proteomes" id="UP000800039"/>
    </source>
</evidence>